<reference evidence="2 3" key="1">
    <citation type="submission" date="2016-10" db="EMBL/GenBank/DDBJ databases">
        <authorList>
            <person name="de Groot N.N."/>
        </authorList>
    </citation>
    <scope>NUCLEOTIDE SEQUENCE [LARGE SCALE GENOMIC DNA]</scope>
    <source>
        <strain evidence="2 3">CGMCC 1.12333</strain>
    </source>
</reference>
<keyword evidence="1" id="KW-0732">Signal</keyword>
<dbReference type="AlphaFoldDB" id="A0A1I7GAI2"/>
<dbReference type="Proteomes" id="UP000199138">
    <property type="component" value="Unassembled WGS sequence"/>
</dbReference>
<feature type="signal peptide" evidence="1">
    <location>
        <begin position="1"/>
        <end position="21"/>
    </location>
</feature>
<dbReference type="RefSeq" id="WP_143106361.1">
    <property type="nucleotide sequence ID" value="NZ_FPBK01000004.1"/>
</dbReference>
<keyword evidence="3" id="KW-1185">Reference proteome</keyword>
<sequence length="323" mass="36890">MKKLFISIVLCLLLGYFHTQAQERPTELPEKVALSQYKQTDFVPTLASAFTANENIVYCATMPYAWEALRKFLNVPITNITNKQLAILNADTTHLDAFEENQCDVKVEVEKHMITTKASFETELPFSEPFTKFDTPLQFKNASVASFGFHGASTFASINYYHNETDFSITLYSHHYLHNIVLVMAPEFSLETLNLKAYWDRIQAERDVSIIFSEEDVVQIPMICFNIEKEYEDMKGSTFKAADTLYTLRKVTQRNAFLLNEKGAKASGDVLIMAADGIPSETSKPKKMIFNQPFAVFLQKRDGLYPYFGMYIANGELLIQKHK</sequence>
<feature type="chain" id="PRO_5011596238" description="Serpin (Serine protease inhibitor)" evidence="1">
    <location>
        <begin position="22"/>
        <end position="323"/>
    </location>
</feature>
<name>A0A1I7GAI2_9FLAO</name>
<protein>
    <recommendedName>
        <fullName evidence="4">Serpin (Serine protease inhibitor)</fullName>
    </recommendedName>
</protein>
<dbReference type="EMBL" id="FPBK01000004">
    <property type="protein sequence ID" value="SFU45460.1"/>
    <property type="molecule type" value="Genomic_DNA"/>
</dbReference>
<accession>A0A1I7GAI2</accession>
<dbReference type="STRING" id="1224947.SAMN05216480_10434"/>
<evidence type="ECO:0008006" key="4">
    <source>
        <dbReference type="Google" id="ProtNLM"/>
    </source>
</evidence>
<dbReference type="OrthoDB" id="1953107at2"/>
<evidence type="ECO:0000313" key="3">
    <source>
        <dbReference type="Proteomes" id="UP000199138"/>
    </source>
</evidence>
<evidence type="ECO:0000256" key="1">
    <source>
        <dbReference type="SAM" id="SignalP"/>
    </source>
</evidence>
<proteinExistence type="predicted"/>
<evidence type="ECO:0000313" key="2">
    <source>
        <dbReference type="EMBL" id="SFU45460.1"/>
    </source>
</evidence>
<gene>
    <name evidence="2" type="ORF">SAMN05216480_10434</name>
</gene>
<organism evidence="2 3">
    <name type="scientific">Pustulibacterium marinum</name>
    <dbReference type="NCBI Taxonomy" id="1224947"/>
    <lineage>
        <taxon>Bacteria</taxon>
        <taxon>Pseudomonadati</taxon>
        <taxon>Bacteroidota</taxon>
        <taxon>Flavobacteriia</taxon>
        <taxon>Flavobacteriales</taxon>
        <taxon>Flavobacteriaceae</taxon>
        <taxon>Pustulibacterium</taxon>
    </lineage>
</organism>